<dbReference type="InterPro" id="IPR002081">
    <property type="entry name" value="Cryptochrome/DNA_photolyase_1"/>
</dbReference>
<dbReference type="PROSITE" id="PS00394">
    <property type="entry name" value="DNA_PHOTOLYASES_1_1"/>
    <property type="match status" value="1"/>
</dbReference>
<dbReference type="GO" id="GO:0009416">
    <property type="term" value="P:response to light stimulus"/>
    <property type="evidence" value="ECO:0007669"/>
    <property type="project" value="TreeGrafter"/>
</dbReference>
<evidence type="ECO:0000256" key="3">
    <source>
        <dbReference type="ARBA" id="ARBA00022827"/>
    </source>
</evidence>
<dbReference type="GO" id="GO:0003677">
    <property type="term" value="F:DNA binding"/>
    <property type="evidence" value="ECO:0007669"/>
    <property type="project" value="TreeGrafter"/>
</dbReference>
<reference evidence="9 10" key="1">
    <citation type="submission" date="2017-04" db="EMBL/GenBank/DDBJ databases">
        <title>Whole genome sequence of Bdellovibrio bacteriovorus strain SSB218315.</title>
        <authorList>
            <person name="Oyedara O."/>
            <person name="Rodriguez-Perez M.A."/>
        </authorList>
    </citation>
    <scope>NUCLEOTIDE SEQUENCE [LARGE SCALE GENOMIC DNA]</scope>
    <source>
        <strain evidence="9 10">SSB218315</strain>
    </source>
</reference>
<dbReference type="Gene3D" id="1.25.40.80">
    <property type="match status" value="1"/>
</dbReference>
<feature type="site" description="Electron transfer via tryptophanyl radical" evidence="6">
    <location>
        <position position="290"/>
    </location>
</feature>
<dbReference type="InterPro" id="IPR018394">
    <property type="entry name" value="DNA_photolyase_1_CS_C"/>
</dbReference>
<keyword evidence="4 7" id="KW-0157">Chromophore</keyword>
<evidence type="ECO:0000313" key="10">
    <source>
        <dbReference type="Proteomes" id="UP000197003"/>
    </source>
</evidence>
<evidence type="ECO:0000259" key="8">
    <source>
        <dbReference type="PROSITE" id="PS51645"/>
    </source>
</evidence>
<dbReference type="Pfam" id="PF00875">
    <property type="entry name" value="DNA_photolyase"/>
    <property type="match status" value="1"/>
</dbReference>
<feature type="binding site" evidence="5">
    <location>
        <begin position="259"/>
        <end position="266"/>
    </location>
    <ligand>
        <name>FAD</name>
        <dbReference type="ChEBI" id="CHEBI:57692"/>
    </ligand>
</feature>
<dbReference type="InterPro" id="IPR005101">
    <property type="entry name" value="Cryptochr/Photolyase_FAD-bd"/>
</dbReference>
<dbReference type="Gene3D" id="3.40.50.620">
    <property type="entry name" value="HUPs"/>
    <property type="match status" value="1"/>
</dbReference>
<evidence type="ECO:0000256" key="4">
    <source>
        <dbReference type="ARBA" id="ARBA00022991"/>
    </source>
</evidence>
<dbReference type="GO" id="GO:0006139">
    <property type="term" value="P:nucleobase-containing compound metabolic process"/>
    <property type="evidence" value="ECO:0007669"/>
    <property type="project" value="UniProtKB-ARBA"/>
</dbReference>
<dbReference type="OrthoDB" id="5288262at2"/>
<dbReference type="PROSITE" id="PS51645">
    <property type="entry name" value="PHR_CRY_ALPHA_BETA"/>
    <property type="match status" value="1"/>
</dbReference>
<name>A0A1Z3N7U8_BDEBC</name>
<dbReference type="InterPro" id="IPR006050">
    <property type="entry name" value="DNA_photolyase_N"/>
</dbReference>
<feature type="site" description="Electron transfer via tryptophanyl radical" evidence="6">
    <location>
        <position position="343"/>
    </location>
</feature>
<dbReference type="AlphaFoldDB" id="A0A1Z3N7U8"/>
<feature type="binding site" evidence="5">
    <location>
        <position position="215"/>
    </location>
    <ligand>
        <name>FAD</name>
        <dbReference type="ChEBI" id="CHEBI:57692"/>
    </ligand>
</feature>
<dbReference type="GO" id="GO:0003904">
    <property type="term" value="F:deoxyribodipyrimidine photo-lyase activity"/>
    <property type="evidence" value="ECO:0007669"/>
    <property type="project" value="TreeGrafter"/>
</dbReference>
<dbReference type="InterPro" id="IPR014729">
    <property type="entry name" value="Rossmann-like_a/b/a_fold"/>
</dbReference>
<dbReference type="Gene3D" id="1.10.579.10">
    <property type="entry name" value="DNA Cyclobutane Dipyrimidine Photolyase, subunit A, domain 3"/>
    <property type="match status" value="1"/>
</dbReference>
<keyword evidence="9" id="KW-0456">Lyase</keyword>
<dbReference type="GO" id="GO:0071949">
    <property type="term" value="F:FAD binding"/>
    <property type="evidence" value="ECO:0007669"/>
    <property type="project" value="TreeGrafter"/>
</dbReference>
<dbReference type="RefSeq" id="WP_088565079.1">
    <property type="nucleotide sequence ID" value="NZ_CP020946.1"/>
</dbReference>
<dbReference type="InterPro" id="IPR036134">
    <property type="entry name" value="Crypto/Photolyase_FAD-like_sf"/>
</dbReference>
<protein>
    <submittedName>
        <fullName evidence="9">Deoxyribodipyrimidine photolyase</fullName>
    </submittedName>
</protein>
<dbReference type="PRINTS" id="PR00147">
    <property type="entry name" value="DNAPHOTLYASE"/>
</dbReference>
<dbReference type="PANTHER" id="PTHR11455">
    <property type="entry name" value="CRYPTOCHROME"/>
    <property type="match status" value="1"/>
</dbReference>
<comment type="cofactor">
    <cofactor evidence="5">
        <name>FAD</name>
        <dbReference type="ChEBI" id="CHEBI:57692"/>
    </cofactor>
    <text evidence="5">Binds 1 FAD per subunit.</text>
</comment>
<dbReference type="Pfam" id="PF03441">
    <property type="entry name" value="FAD_binding_7"/>
    <property type="match status" value="1"/>
</dbReference>
<gene>
    <name evidence="9" type="ORF">B9G79_08145</name>
</gene>
<dbReference type="GO" id="GO:0006950">
    <property type="term" value="P:response to stress"/>
    <property type="evidence" value="ECO:0007669"/>
    <property type="project" value="UniProtKB-ARBA"/>
</dbReference>
<evidence type="ECO:0000256" key="5">
    <source>
        <dbReference type="PIRSR" id="PIRSR602081-1"/>
    </source>
</evidence>
<organism evidence="9 10">
    <name type="scientific">Bdellovibrio bacteriovorus</name>
    <dbReference type="NCBI Taxonomy" id="959"/>
    <lineage>
        <taxon>Bacteria</taxon>
        <taxon>Pseudomonadati</taxon>
        <taxon>Bdellovibrionota</taxon>
        <taxon>Bdellovibrionia</taxon>
        <taxon>Bdellovibrionales</taxon>
        <taxon>Pseudobdellovibrionaceae</taxon>
        <taxon>Bdellovibrio</taxon>
    </lineage>
</organism>
<proteinExistence type="inferred from homology"/>
<feature type="binding site" evidence="5">
    <location>
        <position position="256"/>
    </location>
    <ligand>
        <name>FAD</name>
        <dbReference type="ChEBI" id="CHEBI:57692"/>
    </ligand>
</feature>
<comment type="similarity">
    <text evidence="7">Belongs to the DNA photolyase family.</text>
</comment>
<dbReference type="InterPro" id="IPR036155">
    <property type="entry name" value="Crypto/Photolyase_N_sf"/>
</dbReference>
<evidence type="ECO:0000256" key="6">
    <source>
        <dbReference type="PIRSR" id="PIRSR602081-2"/>
    </source>
</evidence>
<comment type="cofactor">
    <cofactor evidence="1">
        <name>(6R)-5,10-methylene-5,6,7,8-tetrahydrofolate</name>
        <dbReference type="ChEBI" id="CHEBI:15636"/>
    </cofactor>
</comment>
<dbReference type="SUPFAM" id="SSF48173">
    <property type="entry name" value="Cryptochrome/photolyase FAD-binding domain"/>
    <property type="match status" value="1"/>
</dbReference>
<keyword evidence="2 5" id="KW-0285">Flavoprotein</keyword>
<sequence>MSKVTVFWFRRDLRLDDNAGLYHALKERSAVLPLFIFDSEILEKLDDPADARVTFIYDQIQDLKQQLKAKKSDLLVRHGKPLEVLKDLSAEMTIEAIYTNHDYEPAARKRDEKVAAWAAKEHIAFLTFKDQCLFEKDEILTDARKPYTVYTPYKNKVLANLTPFYLKSYPNELYESSYAKVKKTEAMPTLKSLGFERSQIEFPPMELSTKMLKTYQATRDFPANEKGTSHLGLHLRFGTLSVRELAREAKKYSPVWLSELIWRDFFMQILWHFPQVEKQSFRPEYDKIAWRTSKADFQRWCEGQTGYPLVDAGMRELNATGYMHNRVRMVVASFLCKHLLIHWYEGERYFAKKLLDYDLSANNGNWQWAAGSGCDAAPYFRIFNPQTQFEKFDPDGKYVQKWVPEYGTDAYPEPMVDHNEARGRCLQAFTKVLKK</sequence>
<feature type="domain" description="Photolyase/cryptochrome alpha/beta" evidence="8">
    <location>
        <begin position="3"/>
        <end position="133"/>
    </location>
</feature>
<evidence type="ECO:0000256" key="2">
    <source>
        <dbReference type="ARBA" id="ARBA00022630"/>
    </source>
</evidence>
<dbReference type="EMBL" id="CP020946">
    <property type="protein sequence ID" value="ASD63544.1"/>
    <property type="molecule type" value="Genomic_DNA"/>
</dbReference>
<evidence type="ECO:0000313" key="9">
    <source>
        <dbReference type="EMBL" id="ASD63544.1"/>
    </source>
</evidence>
<evidence type="ECO:0000256" key="7">
    <source>
        <dbReference type="RuleBase" id="RU004182"/>
    </source>
</evidence>
<accession>A0A1Z3N7U8</accession>
<evidence type="ECO:0000256" key="1">
    <source>
        <dbReference type="ARBA" id="ARBA00001932"/>
    </source>
</evidence>
<dbReference type="Proteomes" id="UP000197003">
    <property type="component" value="Chromosome"/>
</dbReference>
<feature type="site" description="Electron transfer via tryptophanyl radical" evidence="6">
    <location>
        <position position="366"/>
    </location>
</feature>
<feature type="binding site" evidence="5">
    <location>
        <begin position="356"/>
        <end position="358"/>
    </location>
    <ligand>
        <name>FAD</name>
        <dbReference type="ChEBI" id="CHEBI:57692"/>
    </ligand>
</feature>
<dbReference type="PANTHER" id="PTHR11455:SF9">
    <property type="entry name" value="CRYPTOCHROME CIRCADIAN CLOCK 5 ISOFORM X1"/>
    <property type="match status" value="1"/>
</dbReference>
<keyword evidence="3 5" id="KW-0274">FAD</keyword>
<dbReference type="SUPFAM" id="SSF52425">
    <property type="entry name" value="Cryptochrome/photolyase, N-terminal domain"/>
    <property type="match status" value="1"/>
</dbReference>